<dbReference type="EMBL" id="VDCQ01000087">
    <property type="protein sequence ID" value="TNJ60036.1"/>
    <property type="molecule type" value="Genomic_DNA"/>
</dbReference>
<dbReference type="GO" id="GO:0030313">
    <property type="term" value="C:cell envelope"/>
    <property type="evidence" value="ECO:0007669"/>
    <property type="project" value="UniProtKB-SubCell"/>
</dbReference>
<dbReference type="RefSeq" id="WP_139607170.1">
    <property type="nucleotide sequence ID" value="NZ_VDCQ01000087.1"/>
</dbReference>
<evidence type="ECO:0000256" key="1">
    <source>
        <dbReference type="ARBA" id="ARBA00004196"/>
    </source>
</evidence>
<dbReference type="Pfam" id="PF07940">
    <property type="entry name" value="Hepar_II_III_C"/>
    <property type="match status" value="1"/>
</dbReference>
<dbReference type="Proteomes" id="UP000307943">
    <property type="component" value="Unassembled WGS sequence"/>
</dbReference>
<dbReference type="InterPro" id="IPR012480">
    <property type="entry name" value="Hepar_II_III_C"/>
</dbReference>
<proteinExistence type="predicted"/>
<evidence type="ECO:0000313" key="3">
    <source>
        <dbReference type="EMBL" id="TNJ60036.1"/>
    </source>
</evidence>
<dbReference type="Gene3D" id="2.60.120.260">
    <property type="entry name" value="Galactose-binding domain-like"/>
    <property type="match status" value="2"/>
</dbReference>
<dbReference type="Gene3D" id="2.60.40.1120">
    <property type="entry name" value="Carboxypeptidase-like, regulatory domain"/>
    <property type="match status" value="1"/>
</dbReference>
<comment type="caution">
    <text evidence="3">The sequence shown here is derived from an EMBL/GenBank/DDBJ whole genome shotgun (WGS) entry which is preliminary data.</text>
</comment>
<reference evidence="3 4" key="1">
    <citation type="submission" date="2019-05" db="EMBL/GenBank/DDBJ databases">
        <title>We sequenced the genome of Paenibacillus hemerocallicola KCTC 33185 for further insight into its adaptation and study the phylogeny of Paenibacillus.</title>
        <authorList>
            <person name="Narsing Rao M.P."/>
        </authorList>
    </citation>
    <scope>NUCLEOTIDE SEQUENCE [LARGE SCALE GENOMIC DNA]</scope>
    <source>
        <strain evidence="3 4">KCTC 33185</strain>
    </source>
</reference>
<dbReference type="Gene3D" id="2.70.98.70">
    <property type="match status" value="1"/>
</dbReference>
<name>A0A5C4SX95_9BACL</name>
<dbReference type="InterPro" id="IPR013784">
    <property type="entry name" value="Carb-bd-like_fold"/>
</dbReference>
<dbReference type="Gene3D" id="1.50.10.100">
    <property type="entry name" value="Chondroitin AC/alginate lyase"/>
    <property type="match status" value="1"/>
</dbReference>
<feature type="domain" description="Heparinase II/III-like C-terminal" evidence="2">
    <location>
        <begin position="754"/>
        <end position="867"/>
    </location>
</feature>
<dbReference type="Pfam" id="PF13620">
    <property type="entry name" value="CarboxypepD_reg"/>
    <property type="match status" value="1"/>
</dbReference>
<evidence type="ECO:0000313" key="4">
    <source>
        <dbReference type="Proteomes" id="UP000307943"/>
    </source>
</evidence>
<evidence type="ECO:0000259" key="2">
    <source>
        <dbReference type="Pfam" id="PF07940"/>
    </source>
</evidence>
<accession>A0A5C4SX95</accession>
<dbReference type="InterPro" id="IPR008929">
    <property type="entry name" value="Chondroitin_lyas"/>
</dbReference>
<keyword evidence="4" id="KW-1185">Reference proteome</keyword>
<dbReference type="Gene3D" id="2.60.40.1190">
    <property type="match status" value="1"/>
</dbReference>
<comment type="subcellular location">
    <subcellularLocation>
        <location evidence="1">Cell envelope</location>
    </subcellularLocation>
</comment>
<gene>
    <name evidence="3" type="ORF">FE784_36505</name>
</gene>
<dbReference type="OrthoDB" id="9807519at2"/>
<dbReference type="GO" id="GO:0016829">
    <property type="term" value="F:lyase activity"/>
    <property type="evidence" value="ECO:0007669"/>
    <property type="project" value="InterPro"/>
</dbReference>
<dbReference type="GO" id="GO:0030246">
    <property type="term" value="F:carbohydrate binding"/>
    <property type="evidence" value="ECO:0007669"/>
    <property type="project" value="InterPro"/>
</dbReference>
<sequence>MGKRIQKLVKAGLAGCMAVTMIHFEMVQTSKASVHAAGIAGTVAHYVDKRAVAPLWSAAPTIDGALDEAQWDGAAVLDNFRTAYFEYEPESTIAYKVAYDSQYMYIGGVMDEEEAETLADIEVVISPQLGGSAHYVARLTVDPNDTSITTTAWNLQRDSYSANPGLTLLSGVQYQLGASGGYTTVEAAIPLSAIAPAGVTTGDEWRLNVIHVHRSLTRPLTSWVPIRHSDHWDRYGDGGRLNGMVVDQGRLGGLFFGALPEALTPAGGSAGSVESWEPQQTELAYTGFDEKSLSFAWPHAALTGSGDIRLQWKEPDGAWQELTPTALSASGGRQSLSFTHPGPLKDGMYQLRLTVLPAGAAEALSATLMIDREHMVAAGLELAPGMTSGGPPTTVTSAPPSAKVQELLELIPPQPGFIYVGLPEMPELFPQSLYTLSADGKSMTAVRTGTVYPNPAYPEDKEYITTNAKGETVRIPYYEDGSGKRYFITAHMWYLQKQRLLAQTRAVSQSDPLGAARLLYGIAQAYESYNPTIDQAWNYESQNKMSGPPYSYWGGMWYRWFGFDLDNLGPLFQAYTNVRKTNAFDVLSAEAGEDVEAMLRDKLFGASIDNVLSHPVWLSNLAYGYWSGLVEAAKALGEPDYVHMVVAQMEEMMGRLFLSDGFWQEVTLSYHKELINGIQQVIDKLEGWTDPVGYVSPRSGKRLVDLHLEQDYPVIGRALRHERQLLYPNGNFYPLQDTWAYEKAGSSDPLVSKLWPAAGIGRLTGGTGADQTQIYLNYQAKYPTHVHRDPLHLGLFAERQELLPDLGYTFSTFYRYFTLSTMSHNTVVVGGQDARTSGGALHGGNVEAYVPQEGGFKAMRASYETAYPATDEYRREPWFVPFAGGDGQQGYVLDLFRVSGGSRHEYTLQGDANRDAYFDTELALADYGPYLLPPGTNVVQPVDNIDSGSAEGHYPGYIYVRDVKRAQLAGDRYQLTLVTQNNGAAASRMRITGLLEAGASNELYVGRSPSLRAARLEGRSKDNNDEAVKYSMPKLVLRRDGTNVKSTFVTLLEPYGASGTPKVEAIDRLAPQQAPSGAVAVKVAYGDTTDLLLSNPDYAEHGQPLLVDDIALHGELGLIRLVGGEVREMKLSGGTLLQKGSRQLTGAGVVNGSIAGALSMAKGDAYDGILTGASVPQSAAGSYALVTHADGSRQGFPIAEVRQHNGQTLIVFDEEDPGFAILPDGRAEQTYFPHRTWNASPVFSIANVERAVWPPTGAPEPERSGSVLGTVLDTDGLPVQGASVHVTGNQTLLSQTDASGGYSLTGVPEGWQRFTATDARHQPVVTDAVYVIADQTQTVPISFNRRLPPVLSGTPALGVQLGEPVSVVSSVYAAAYLVPAASPANPAGLEAAVRTVNGVVYGVKTTVQQDVPATLGTSGMAEGRYMLYAVDRWGQASPGKPVYVLEAIAGRLDDDHARLSYTGTWSVIENAQLYGGKSRQTGTAGATVTIPFYGSRAKVLSLVGGSRGQAEVYVDGVFRQTIDTYSTSVKYQHVIFDTGVLEHGVHDIRIAVTGQRQPQATGTFINIDAVEVTSDYRLTGVTAGPVATGTPVAGTSPQQGQLYLVSDRTEETVAAVQASGQSSAGRTVTVQAGVYGTIDTTGLPSGWYRLFAINSAGQLSEGSAPLAVVDISAPQGVLDDTSPLIRYAGSWMIVTHASQHGGTSRQAASAGMYADIAFYGTGAQLWSLVGTARGQADVYLDGVLQTMIDQYSASAVRYKHPTYDTGSLQPGLHVVRIAPIGTRSSGATGAWVNIDAVRIAD</sequence>
<organism evidence="3 4">
    <name type="scientific">Paenibacillus hemerocallicola</name>
    <dbReference type="NCBI Taxonomy" id="1172614"/>
    <lineage>
        <taxon>Bacteria</taxon>
        <taxon>Bacillati</taxon>
        <taxon>Bacillota</taxon>
        <taxon>Bacilli</taxon>
        <taxon>Bacillales</taxon>
        <taxon>Paenibacillaceae</taxon>
        <taxon>Paenibacillus</taxon>
    </lineage>
</organism>
<protein>
    <recommendedName>
        <fullName evidence="2">Heparinase II/III-like C-terminal domain-containing protein</fullName>
    </recommendedName>
</protein>
<dbReference type="SUPFAM" id="SSF49452">
    <property type="entry name" value="Starch-binding domain-like"/>
    <property type="match status" value="1"/>
</dbReference>
<dbReference type="SUPFAM" id="SSF49344">
    <property type="entry name" value="CBD9-like"/>
    <property type="match status" value="1"/>
</dbReference>